<keyword evidence="1" id="KW-0472">Membrane</keyword>
<reference evidence="1" key="1">
    <citation type="submission" date="2022-04" db="EMBL/GenBank/DDBJ databases">
        <title>Genome of the entomopathogenic fungus Entomophthora muscae.</title>
        <authorList>
            <person name="Elya C."/>
            <person name="Lovett B.R."/>
            <person name="Lee E."/>
            <person name="Macias A.M."/>
            <person name="Hajek A.E."/>
            <person name="De Bivort B.L."/>
            <person name="Kasson M.T."/>
            <person name="De Fine Licht H.H."/>
            <person name="Stajich J.E."/>
        </authorList>
    </citation>
    <scope>NUCLEOTIDE SEQUENCE</scope>
    <source>
        <strain evidence="1">Berkeley</strain>
    </source>
</reference>
<gene>
    <name evidence="1" type="primary">tmem97</name>
    <name evidence="1" type="ORF">DSO57_1005699</name>
</gene>
<comment type="caution">
    <text evidence="1">The sequence shown here is derived from an EMBL/GenBank/DDBJ whole genome shotgun (WGS) entry which is preliminary data.</text>
</comment>
<organism evidence="1 2">
    <name type="scientific">Entomophthora muscae</name>
    <dbReference type="NCBI Taxonomy" id="34485"/>
    <lineage>
        <taxon>Eukaryota</taxon>
        <taxon>Fungi</taxon>
        <taxon>Fungi incertae sedis</taxon>
        <taxon>Zoopagomycota</taxon>
        <taxon>Entomophthoromycotina</taxon>
        <taxon>Entomophthoromycetes</taxon>
        <taxon>Entomophthorales</taxon>
        <taxon>Entomophthoraceae</taxon>
        <taxon>Entomophthora</taxon>
    </lineage>
</organism>
<keyword evidence="2" id="KW-1185">Reference proteome</keyword>
<evidence type="ECO:0000313" key="1">
    <source>
        <dbReference type="EMBL" id="KAJ9062896.1"/>
    </source>
</evidence>
<dbReference type="EMBL" id="QTSX02004986">
    <property type="protein sequence ID" value="KAJ9062896.1"/>
    <property type="molecule type" value="Genomic_DNA"/>
</dbReference>
<protein>
    <submittedName>
        <fullName evidence="1">Transmembrane protein 97</fullName>
    </submittedName>
</protein>
<accession>A0ACC2SKI6</accession>
<evidence type="ECO:0000313" key="2">
    <source>
        <dbReference type="Proteomes" id="UP001165960"/>
    </source>
</evidence>
<keyword evidence="1" id="KW-0812">Transmembrane</keyword>
<sequence>MSPLNKRPLDCVYFIYFTTHIIFTLFCDSLVIFPLKWIPSFLVNFNQFQVKLIKDPFMNIFEHQLDPLTSRHYELIWFRTFVTMEFLLQLPFFFYASYQLYFDNKKSLKIPGIIYCSHVATTVLPLLATFIFGLPEYLFQDRLILFMVYSPYLFVPLVLLADLVLLDWSPAKAKTS</sequence>
<proteinExistence type="predicted"/>
<name>A0ACC2SKI6_9FUNG</name>
<dbReference type="Proteomes" id="UP001165960">
    <property type="component" value="Unassembled WGS sequence"/>
</dbReference>